<dbReference type="Gene3D" id="2.40.420.20">
    <property type="match status" value="1"/>
</dbReference>
<dbReference type="NCBIfam" id="TIGR01730">
    <property type="entry name" value="RND_mfp"/>
    <property type="match status" value="1"/>
</dbReference>
<evidence type="ECO:0000313" key="4">
    <source>
        <dbReference type="Proteomes" id="UP000192277"/>
    </source>
</evidence>
<dbReference type="PANTHER" id="PTHR30469">
    <property type="entry name" value="MULTIDRUG RESISTANCE PROTEIN MDTA"/>
    <property type="match status" value="1"/>
</dbReference>
<sequence>MKIKKITTALALSAALVSCGQKEKKVVTSTDDNLTTVKVVKVSTEEIRDSIKVDGLLATENEAKLSFKTSGVIDRIYVKEGEFVKKGQLLAALKMTEISSQLEQAKLSVEKTQRDYERASNLYKDSVVTLEQMQNAKTAFEVAKRTLDAIAFDLQYACINAEANGFVTAKLGNEGEVTGPGIPVLTVDEASGSNDFLLRVGVTDEQWATINTGQKASVQLDAFANKTFTGYVYRKSISADKSGGSFLVDIKVNFNSQTPAVGMFGKAVIAPSKPIKEYTIPYEALIQVNGEHAQVYLAEDDHSLKKIDILIGTFNEKNVIVRSGIKEGDAVIVSNEAFLNEKSKIAIAK</sequence>
<evidence type="ECO:0000256" key="2">
    <source>
        <dbReference type="SAM" id="Coils"/>
    </source>
</evidence>
<keyword evidence="2" id="KW-0175">Coiled coil</keyword>
<accession>A0ABX3NYE7</accession>
<dbReference type="SUPFAM" id="SSF111369">
    <property type="entry name" value="HlyD-like secretion proteins"/>
    <property type="match status" value="1"/>
</dbReference>
<dbReference type="RefSeq" id="WP_014219554.1">
    <property type="nucleotide sequence ID" value="NZ_LWBO01000009.1"/>
</dbReference>
<dbReference type="Gene3D" id="2.40.50.100">
    <property type="match status" value="1"/>
</dbReference>
<evidence type="ECO:0000313" key="3">
    <source>
        <dbReference type="EMBL" id="OQP49887.1"/>
    </source>
</evidence>
<dbReference type="InterPro" id="IPR006143">
    <property type="entry name" value="RND_pump_MFP"/>
</dbReference>
<dbReference type="PRINTS" id="PR01490">
    <property type="entry name" value="RTXTOXIND"/>
</dbReference>
<dbReference type="Gene3D" id="1.10.287.470">
    <property type="entry name" value="Helix hairpin bin"/>
    <property type="match status" value="1"/>
</dbReference>
<organism evidence="3 4">
    <name type="scientific">Niastella koreensis</name>
    <dbReference type="NCBI Taxonomy" id="354356"/>
    <lineage>
        <taxon>Bacteria</taxon>
        <taxon>Pseudomonadati</taxon>
        <taxon>Bacteroidota</taxon>
        <taxon>Chitinophagia</taxon>
        <taxon>Chitinophagales</taxon>
        <taxon>Chitinophagaceae</taxon>
        <taxon>Niastella</taxon>
    </lineage>
</organism>
<name>A0ABX3NYE7_9BACT</name>
<dbReference type="PANTHER" id="PTHR30469:SF15">
    <property type="entry name" value="HLYD FAMILY OF SECRETION PROTEINS"/>
    <property type="match status" value="1"/>
</dbReference>
<evidence type="ECO:0008006" key="5">
    <source>
        <dbReference type="Google" id="ProtNLM"/>
    </source>
</evidence>
<comment type="caution">
    <text evidence="3">The sequence shown here is derived from an EMBL/GenBank/DDBJ whole genome shotgun (WGS) entry which is preliminary data.</text>
</comment>
<protein>
    <recommendedName>
        <fullName evidence="5">Efflux transporter, RND family, MFP subunit</fullName>
    </recommendedName>
</protein>
<proteinExistence type="inferred from homology"/>
<evidence type="ECO:0000256" key="1">
    <source>
        <dbReference type="ARBA" id="ARBA00009477"/>
    </source>
</evidence>
<keyword evidence="4" id="KW-1185">Reference proteome</keyword>
<dbReference type="EMBL" id="LWBO01000009">
    <property type="protein sequence ID" value="OQP49887.1"/>
    <property type="molecule type" value="Genomic_DNA"/>
</dbReference>
<dbReference type="Gene3D" id="2.40.30.170">
    <property type="match status" value="1"/>
</dbReference>
<gene>
    <name evidence="3" type="ORF">A4D02_27820</name>
</gene>
<feature type="coiled-coil region" evidence="2">
    <location>
        <begin position="95"/>
        <end position="122"/>
    </location>
</feature>
<reference evidence="3 4" key="1">
    <citation type="submission" date="2016-04" db="EMBL/GenBank/DDBJ databases">
        <authorList>
            <person name="Chen L."/>
            <person name="Zhuang W."/>
            <person name="Wang G."/>
        </authorList>
    </citation>
    <scope>NUCLEOTIDE SEQUENCE [LARGE SCALE GENOMIC DNA]</scope>
    <source>
        <strain evidence="4">GR20</strain>
    </source>
</reference>
<dbReference type="PROSITE" id="PS51257">
    <property type="entry name" value="PROKAR_LIPOPROTEIN"/>
    <property type="match status" value="1"/>
</dbReference>
<dbReference type="Proteomes" id="UP000192277">
    <property type="component" value="Unassembled WGS sequence"/>
</dbReference>
<comment type="similarity">
    <text evidence="1">Belongs to the membrane fusion protein (MFP) (TC 8.A.1) family.</text>
</comment>